<evidence type="ECO:0000313" key="5">
    <source>
        <dbReference type="Proteomes" id="UP000243077"/>
    </source>
</evidence>
<feature type="region of interest" description="Disordered" evidence="2">
    <location>
        <begin position="1"/>
        <end position="20"/>
    </location>
</feature>
<dbReference type="InterPro" id="IPR050921">
    <property type="entry name" value="T4SS_GSP_E_ATPase"/>
</dbReference>
<dbReference type="OrthoDB" id="9810761at2"/>
<dbReference type="InterPro" id="IPR001482">
    <property type="entry name" value="T2SS/T4SS_dom"/>
</dbReference>
<dbReference type="CDD" id="cd01130">
    <property type="entry name" value="VirB11-like_ATPase"/>
    <property type="match status" value="1"/>
</dbReference>
<reference evidence="4 5" key="1">
    <citation type="submission" date="2018-02" db="EMBL/GenBank/DDBJ databases">
        <title>Complete genome of the streamlined marine actinobacterium Pontimonas salivibrio CL-TW6 adapted to coastal planktonic lifestype.</title>
        <authorList>
            <person name="Cho B.C."/>
            <person name="Hardies S.C."/>
            <person name="Jang G.I."/>
            <person name="Hwang C.Y."/>
        </authorList>
    </citation>
    <scope>NUCLEOTIDE SEQUENCE [LARGE SCALE GENOMIC DNA]</scope>
    <source>
        <strain evidence="4 5">CL-TW6</strain>
    </source>
</reference>
<evidence type="ECO:0000256" key="2">
    <source>
        <dbReference type="SAM" id="MobiDB-lite"/>
    </source>
</evidence>
<dbReference type="Gene3D" id="3.30.450.380">
    <property type="match status" value="1"/>
</dbReference>
<evidence type="ECO:0000313" key="4">
    <source>
        <dbReference type="EMBL" id="AVG24451.1"/>
    </source>
</evidence>
<feature type="region of interest" description="Disordered" evidence="2">
    <location>
        <begin position="394"/>
        <end position="414"/>
    </location>
</feature>
<dbReference type="Pfam" id="PF00437">
    <property type="entry name" value="T2SSE"/>
    <property type="match status" value="1"/>
</dbReference>
<dbReference type="PANTHER" id="PTHR30486:SF6">
    <property type="entry name" value="TYPE IV PILUS RETRACTATION ATPASE PILT"/>
    <property type="match status" value="1"/>
</dbReference>
<proteinExistence type="inferred from homology"/>
<evidence type="ECO:0000256" key="1">
    <source>
        <dbReference type="ARBA" id="ARBA00006611"/>
    </source>
</evidence>
<dbReference type="GO" id="GO:0016887">
    <property type="term" value="F:ATP hydrolysis activity"/>
    <property type="evidence" value="ECO:0007669"/>
    <property type="project" value="InterPro"/>
</dbReference>
<dbReference type="Proteomes" id="UP000243077">
    <property type="component" value="Chromosome"/>
</dbReference>
<dbReference type="PANTHER" id="PTHR30486">
    <property type="entry name" value="TWITCHING MOTILITY PROTEIN PILT"/>
    <property type="match status" value="1"/>
</dbReference>
<keyword evidence="5" id="KW-1185">Reference proteome</keyword>
<evidence type="ECO:0000259" key="3">
    <source>
        <dbReference type="Pfam" id="PF00437"/>
    </source>
</evidence>
<comment type="similarity">
    <text evidence="1">Belongs to the GSP E family.</text>
</comment>
<dbReference type="SUPFAM" id="SSF52540">
    <property type="entry name" value="P-loop containing nucleoside triphosphate hydrolases"/>
    <property type="match status" value="1"/>
</dbReference>
<dbReference type="Gene3D" id="3.40.50.300">
    <property type="entry name" value="P-loop containing nucleotide triphosphate hydrolases"/>
    <property type="match status" value="1"/>
</dbReference>
<dbReference type="EMBL" id="CP026923">
    <property type="protein sequence ID" value="AVG24451.1"/>
    <property type="molecule type" value="Genomic_DNA"/>
</dbReference>
<organism evidence="4 5">
    <name type="scientific">Pontimonas salivibrio</name>
    <dbReference type="NCBI Taxonomy" id="1159327"/>
    <lineage>
        <taxon>Bacteria</taxon>
        <taxon>Bacillati</taxon>
        <taxon>Actinomycetota</taxon>
        <taxon>Actinomycetes</taxon>
        <taxon>Micrococcales</taxon>
        <taxon>Microbacteriaceae</taxon>
        <taxon>Pontimonas</taxon>
    </lineage>
</organism>
<name>A0A2L2BS24_9MICO</name>
<dbReference type="InterPro" id="IPR027417">
    <property type="entry name" value="P-loop_NTPase"/>
</dbReference>
<feature type="domain" description="Bacterial type II secretion system protein E" evidence="3">
    <location>
        <begin position="75"/>
        <end position="325"/>
    </location>
</feature>
<gene>
    <name evidence="4" type="ORF">C3B54_111512</name>
</gene>
<dbReference type="AlphaFoldDB" id="A0A2L2BS24"/>
<protein>
    <submittedName>
        <fullName evidence="4">Fimbriae subunit secretion ATPase TadA</fullName>
    </submittedName>
</protein>
<accession>A0A2L2BS24</accession>
<dbReference type="KEGG" id="psai:C3B54_111512"/>
<dbReference type="RefSeq" id="WP_104914340.1">
    <property type="nucleotide sequence ID" value="NZ_CP026923.1"/>
</dbReference>
<sequence length="414" mass="44438">MTSSDSLTGAPVATPSVHSHLTEHIRRRAVHAVDTPLASIVDEEVARHAEASLGGDVWGAATESELRTHLHAHLEGFGPLQEALDDPAVEEIWINAPDRVFIARSGVSEALPLVLSDEEVRGLVERMLRPTGRRVDISQPFVDASLPDGSRVHVVIPDITRQHWSVNIRKFSKSIRDLADLVERGVLSLPAAHYLRAAIRGGKTVLVSGATQAGKTTLLHTLLRAAPPSDRVVSVEETFELDLGIPDHVALQCRGPSLEGTGEVTLRRLVKEALRMRPDRIVVGEVRQAEALDLLIALNSGLPGACTIHAKSARHALEKLCTLPLLAGGNIDRGFVLPTVAGVIDVVVHAELRSDGTRRVREIIEPRGVTDGGIHAETVFDWRSGELARVPPGAHTPSAGGLILSPSVEGDPLQ</sequence>